<dbReference type="Gene3D" id="3.30.40.10">
    <property type="entry name" value="Zinc/RING finger domain, C3HC4 (zinc finger)"/>
    <property type="match status" value="1"/>
</dbReference>
<name>A0A433QQ99_9FUNG</name>
<gene>
    <name evidence="1" type="ORF">BC938DRAFT_476613</name>
</gene>
<protein>
    <submittedName>
        <fullName evidence="1">Uncharacterized protein</fullName>
    </submittedName>
</protein>
<accession>A0A433QQ99</accession>
<evidence type="ECO:0000313" key="2">
    <source>
        <dbReference type="Proteomes" id="UP000274822"/>
    </source>
</evidence>
<dbReference type="AlphaFoldDB" id="A0A433QQ99"/>
<reference evidence="1 2" key="1">
    <citation type="journal article" date="2018" name="New Phytol.">
        <title>Phylogenomics of Endogonaceae and evolution of mycorrhizas within Mucoromycota.</title>
        <authorList>
            <person name="Chang Y."/>
            <person name="Desiro A."/>
            <person name="Na H."/>
            <person name="Sandor L."/>
            <person name="Lipzen A."/>
            <person name="Clum A."/>
            <person name="Barry K."/>
            <person name="Grigoriev I.V."/>
            <person name="Martin F.M."/>
            <person name="Stajich J.E."/>
            <person name="Smith M.E."/>
            <person name="Bonito G."/>
            <person name="Spatafora J.W."/>
        </authorList>
    </citation>
    <scope>NUCLEOTIDE SEQUENCE [LARGE SCALE GENOMIC DNA]</scope>
    <source>
        <strain evidence="1 2">AD002</strain>
    </source>
</reference>
<sequence>MQSSVVFCPSPPLPHPTLRPLLLLTLFSTLFDELIHLRILQLYIPHLHPSAACLIGTPAPPTSVDGDCCICFGTLIVPPSSSILSSSSYDDPTDRIDAETLDTFCHIPHHVAHRACMRRWVAAGRPWAAGGAGIVLGPGGMTILGGGRGEPTCPSCRGEIVGHMVVVEAKLRQEGGKGTEWRRWWAEVRRQIVWRDVGVRWVVTVAYVVVFWARGKWRDEGAWGWKGNARRTESWVVIGDVMR</sequence>
<organism evidence="1 2">
    <name type="scientific">Jimgerdemannia flammicorona</name>
    <dbReference type="NCBI Taxonomy" id="994334"/>
    <lineage>
        <taxon>Eukaryota</taxon>
        <taxon>Fungi</taxon>
        <taxon>Fungi incertae sedis</taxon>
        <taxon>Mucoromycota</taxon>
        <taxon>Mucoromycotina</taxon>
        <taxon>Endogonomycetes</taxon>
        <taxon>Endogonales</taxon>
        <taxon>Endogonaceae</taxon>
        <taxon>Jimgerdemannia</taxon>
    </lineage>
</organism>
<comment type="caution">
    <text evidence="1">The sequence shown here is derived from an EMBL/GenBank/DDBJ whole genome shotgun (WGS) entry which is preliminary data.</text>
</comment>
<evidence type="ECO:0000313" key="1">
    <source>
        <dbReference type="EMBL" id="RUS31973.1"/>
    </source>
</evidence>
<dbReference type="Proteomes" id="UP000274822">
    <property type="component" value="Unassembled WGS sequence"/>
</dbReference>
<dbReference type="InterPro" id="IPR013083">
    <property type="entry name" value="Znf_RING/FYVE/PHD"/>
</dbReference>
<dbReference type="EMBL" id="RBNJ01002439">
    <property type="protein sequence ID" value="RUS31973.1"/>
    <property type="molecule type" value="Genomic_DNA"/>
</dbReference>
<keyword evidence="2" id="KW-1185">Reference proteome</keyword>
<proteinExistence type="predicted"/>